<dbReference type="GO" id="GO:0016887">
    <property type="term" value="F:ATP hydrolysis activity"/>
    <property type="evidence" value="ECO:0007669"/>
    <property type="project" value="InterPro"/>
</dbReference>
<organism evidence="5 6">
    <name type="scientific">Desulfobulbus oligotrophicus</name>
    <dbReference type="NCBI Taxonomy" id="1909699"/>
    <lineage>
        <taxon>Bacteria</taxon>
        <taxon>Pseudomonadati</taxon>
        <taxon>Thermodesulfobacteriota</taxon>
        <taxon>Desulfobulbia</taxon>
        <taxon>Desulfobulbales</taxon>
        <taxon>Desulfobulbaceae</taxon>
        <taxon>Desulfobulbus</taxon>
    </lineage>
</organism>
<dbReference type="InterPro" id="IPR003439">
    <property type="entry name" value="ABC_transporter-like_ATP-bd"/>
</dbReference>
<evidence type="ECO:0000259" key="4">
    <source>
        <dbReference type="PROSITE" id="PS50893"/>
    </source>
</evidence>
<reference evidence="5 6" key="1">
    <citation type="submission" date="2020-05" db="EMBL/GenBank/DDBJ databases">
        <title>Complete genome of Desulfobulbus oligotrophicus.</title>
        <authorList>
            <person name="Podar M."/>
        </authorList>
    </citation>
    <scope>NUCLEOTIDE SEQUENCE [LARGE SCALE GENOMIC DNA]</scope>
    <source>
        <strain evidence="5 6">Prop6</strain>
    </source>
</reference>
<dbReference type="RefSeq" id="WP_199263519.1">
    <property type="nucleotide sequence ID" value="NZ_CP054140.1"/>
</dbReference>
<dbReference type="GO" id="GO:0005524">
    <property type="term" value="F:ATP binding"/>
    <property type="evidence" value="ECO:0007669"/>
    <property type="project" value="UniProtKB-KW"/>
</dbReference>
<keyword evidence="2" id="KW-0547">Nucleotide-binding</keyword>
<dbReference type="PROSITE" id="PS00211">
    <property type="entry name" value="ABC_TRANSPORTER_1"/>
    <property type="match status" value="1"/>
</dbReference>
<feature type="domain" description="ABC transporter" evidence="4">
    <location>
        <begin position="2"/>
        <end position="238"/>
    </location>
</feature>
<dbReference type="Gene3D" id="3.40.50.300">
    <property type="entry name" value="P-loop containing nucleotide triphosphate hydrolases"/>
    <property type="match status" value="1"/>
</dbReference>
<dbReference type="SUPFAM" id="SSF52540">
    <property type="entry name" value="P-loop containing nucleoside triphosphate hydrolases"/>
    <property type="match status" value="1"/>
</dbReference>
<dbReference type="InterPro" id="IPR017871">
    <property type="entry name" value="ABC_transporter-like_CS"/>
</dbReference>
<dbReference type="AlphaFoldDB" id="A0A7T6APG7"/>
<keyword evidence="3 5" id="KW-0067">ATP-binding</keyword>
<dbReference type="Proteomes" id="UP000596092">
    <property type="component" value="Chromosome"/>
</dbReference>
<dbReference type="SMART" id="SM00382">
    <property type="entry name" value="AAA"/>
    <property type="match status" value="1"/>
</dbReference>
<dbReference type="InterPro" id="IPR003593">
    <property type="entry name" value="AAA+_ATPase"/>
</dbReference>
<evidence type="ECO:0000313" key="5">
    <source>
        <dbReference type="EMBL" id="QQG64686.1"/>
    </source>
</evidence>
<gene>
    <name evidence="5" type="ORF">HP555_01815</name>
</gene>
<dbReference type="PROSITE" id="PS50893">
    <property type="entry name" value="ABC_TRANSPORTER_2"/>
    <property type="match status" value="1"/>
</dbReference>
<keyword evidence="1" id="KW-0813">Transport</keyword>
<keyword evidence="6" id="KW-1185">Reference proteome</keyword>
<evidence type="ECO:0000313" key="6">
    <source>
        <dbReference type="Proteomes" id="UP000596092"/>
    </source>
</evidence>
<dbReference type="CDD" id="cd03214">
    <property type="entry name" value="ABC_Iron-Siderophores_B12_Hemin"/>
    <property type="match status" value="1"/>
</dbReference>
<dbReference type="KEGG" id="dog:HP555_01815"/>
<dbReference type="EMBL" id="CP054140">
    <property type="protein sequence ID" value="QQG64686.1"/>
    <property type="molecule type" value="Genomic_DNA"/>
</dbReference>
<dbReference type="Pfam" id="PF00005">
    <property type="entry name" value="ABC_tran"/>
    <property type="match status" value="1"/>
</dbReference>
<dbReference type="PANTHER" id="PTHR42794:SF2">
    <property type="entry name" value="ABC TRANSPORTER ATP-BINDING PROTEIN"/>
    <property type="match status" value="1"/>
</dbReference>
<evidence type="ECO:0000256" key="3">
    <source>
        <dbReference type="ARBA" id="ARBA00022840"/>
    </source>
</evidence>
<evidence type="ECO:0000256" key="1">
    <source>
        <dbReference type="ARBA" id="ARBA00022448"/>
    </source>
</evidence>
<protein>
    <submittedName>
        <fullName evidence="5">ABC transporter ATP-binding protein</fullName>
    </submittedName>
</protein>
<dbReference type="FunFam" id="3.40.50.300:FF:000134">
    <property type="entry name" value="Iron-enterobactin ABC transporter ATP-binding protein"/>
    <property type="match status" value="1"/>
</dbReference>
<accession>A0A7T6APG7</accession>
<dbReference type="InterPro" id="IPR027417">
    <property type="entry name" value="P-loop_NTPase"/>
</dbReference>
<proteinExistence type="predicted"/>
<dbReference type="PANTHER" id="PTHR42794">
    <property type="entry name" value="HEMIN IMPORT ATP-BINDING PROTEIN HMUV"/>
    <property type="match status" value="1"/>
</dbReference>
<evidence type="ECO:0000256" key="2">
    <source>
        <dbReference type="ARBA" id="ARBA00022741"/>
    </source>
</evidence>
<sequence>MLSLHELSFVYQGKGQRPVFTGLNVTFRRGINVLLGPNGAGKTTLMQAIFGLLPYKGRIVYNGENVTAMQPERRLELMSYLPQMDIETSMLTVFEMVLLGRLPGLQYRVPQEEVDLVLTTLQALNIEPLAHRNFSELSGGQKKLVFIAQTLVRQPQLILLDEPVNSLDLQKQLELCRLLCQISHQQQVDILMVLHDINLAARYGEHLVVLNNDGSLYAAGTPNQVVNEEMLREVYGVVARINRDESGVPVVSPIRSVHATSRADLH</sequence>
<name>A0A7T6APG7_9BACT</name>